<proteinExistence type="predicted"/>
<protein>
    <submittedName>
        <fullName evidence="2">Uncharacterized protein</fullName>
    </submittedName>
</protein>
<name>A0A9P1BNK7_9DINO</name>
<dbReference type="AlphaFoldDB" id="A0A9P1BNK7"/>
<dbReference type="EMBL" id="CAMXCT020000280">
    <property type="protein sequence ID" value="CAL1129962.1"/>
    <property type="molecule type" value="Genomic_DNA"/>
</dbReference>
<evidence type="ECO:0000313" key="3">
    <source>
        <dbReference type="EMBL" id="CAL4763899.1"/>
    </source>
</evidence>
<feature type="compositionally biased region" description="Low complexity" evidence="1">
    <location>
        <begin position="558"/>
        <end position="572"/>
    </location>
</feature>
<evidence type="ECO:0000313" key="4">
    <source>
        <dbReference type="Proteomes" id="UP001152797"/>
    </source>
</evidence>
<gene>
    <name evidence="2" type="ORF">C1SCF055_LOCUS4796</name>
</gene>
<evidence type="ECO:0000256" key="1">
    <source>
        <dbReference type="SAM" id="MobiDB-lite"/>
    </source>
</evidence>
<dbReference type="EMBL" id="CAMXCT030000280">
    <property type="protein sequence ID" value="CAL4763899.1"/>
    <property type="molecule type" value="Genomic_DNA"/>
</dbReference>
<dbReference type="EMBL" id="CAMXCT010000280">
    <property type="protein sequence ID" value="CAI3976587.1"/>
    <property type="molecule type" value="Genomic_DNA"/>
</dbReference>
<dbReference type="OrthoDB" id="436292at2759"/>
<evidence type="ECO:0000313" key="2">
    <source>
        <dbReference type="EMBL" id="CAI3976587.1"/>
    </source>
</evidence>
<organism evidence="2">
    <name type="scientific">Cladocopium goreaui</name>
    <dbReference type="NCBI Taxonomy" id="2562237"/>
    <lineage>
        <taxon>Eukaryota</taxon>
        <taxon>Sar</taxon>
        <taxon>Alveolata</taxon>
        <taxon>Dinophyceae</taxon>
        <taxon>Suessiales</taxon>
        <taxon>Symbiodiniaceae</taxon>
        <taxon>Cladocopium</taxon>
    </lineage>
</organism>
<feature type="region of interest" description="Disordered" evidence="1">
    <location>
        <begin position="551"/>
        <end position="574"/>
    </location>
</feature>
<accession>A0A9P1BNK7</accession>
<keyword evidence="4" id="KW-1185">Reference proteome</keyword>
<dbReference type="Proteomes" id="UP001152797">
    <property type="component" value="Unassembled WGS sequence"/>
</dbReference>
<comment type="caution">
    <text evidence="2">The sequence shown here is derived from an EMBL/GenBank/DDBJ whole genome shotgun (WGS) entry which is preliminary data.</text>
</comment>
<reference evidence="2" key="1">
    <citation type="submission" date="2022-10" db="EMBL/GenBank/DDBJ databases">
        <authorList>
            <person name="Chen Y."/>
            <person name="Dougan E. K."/>
            <person name="Chan C."/>
            <person name="Rhodes N."/>
            <person name="Thang M."/>
        </authorList>
    </citation>
    <scope>NUCLEOTIDE SEQUENCE</scope>
</reference>
<reference evidence="3 4" key="2">
    <citation type="submission" date="2024-05" db="EMBL/GenBank/DDBJ databases">
        <authorList>
            <person name="Chen Y."/>
            <person name="Shah S."/>
            <person name="Dougan E. K."/>
            <person name="Thang M."/>
            <person name="Chan C."/>
        </authorList>
    </citation>
    <scope>NUCLEOTIDE SEQUENCE [LARGE SCALE GENOMIC DNA]</scope>
</reference>
<sequence length="696" mass="77557">MQKIFDMECVAKHIPIQSPAMNVPMTSSNGLILDLWMLSFAESAKYGLMGRWPANHQVRAHFPSFLNRGYEAHRGSLEIKFDMTTVEADRSGITEDALSEDEGMAKTIATFRYIKCNFTKHAKAEDFLYETLCQALGLANRTAEKTKPSALDMMLLFKETVRIKQSAPQARKSALRDVLYGCIADYNKTGWRVTDSMRRLIYNLLRCPSGLWEALKICYSESKPEHAAMTMENMEGDYFVPGTELLENVPKIWKDIQEILTSFGSGIRRPDSERIMLWVNYVAAGVVPGKKILFTVEQVQQFLHAFPRTSVAFVLLPNRAQDLRKEEKDEADEDREEDDQGAVRPVSVFFEPTTVYGTREGYHSALMITSKDKGNCFLKSALYKSGVVSSVSMLPRNEMMKVERNNGRFATDGRLTRVQDTSNVVIDLLGFDGWPASYAMGQLAGKKWACSTACHSHTDTAYCASVVGQKAYSMCRSGSLKLPGFPCFESVVQDLKNSANEVAMPDFQVCVAVPNGLAIKQNLVDYWSGIDTFQLQVADLVEAHNKKYNPHGIKRGASDAAPSGGSSDAATSESKRIRIDSSVKVAEHEANIADKLALSCGGFRLVYDSQQESLWICGNDNRKESFQVKGPIELFGFGSGDFVEGPEAMDVQSDVTGRWLGYKIALASEFCILEPDRRLPQHIKALDIWGKVLGYK</sequence>